<evidence type="ECO:0000256" key="3">
    <source>
        <dbReference type="SAM" id="MobiDB-lite"/>
    </source>
</evidence>
<proteinExistence type="predicted"/>
<keyword evidence="6" id="KW-1185">Reference proteome</keyword>
<dbReference type="InterPro" id="IPR001647">
    <property type="entry name" value="HTH_TetR"/>
</dbReference>
<dbReference type="InterPro" id="IPR009057">
    <property type="entry name" value="Homeodomain-like_sf"/>
</dbReference>
<evidence type="ECO:0000259" key="4">
    <source>
        <dbReference type="PROSITE" id="PS50977"/>
    </source>
</evidence>
<keyword evidence="1 2" id="KW-0238">DNA-binding</keyword>
<dbReference type="PROSITE" id="PS50977">
    <property type="entry name" value="HTH_TETR_2"/>
    <property type="match status" value="1"/>
</dbReference>
<gene>
    <name evidence="5" type="ORF">HD595_007546</name>
</gene>
<evidence type="ECO:0000256" key="1">
    <source>
        <dbReference type="ARBA" id="ARBA00023125"/>
    </source>
</evidence>
<organism evidence="5 6">
    <name type="scientific">Nonomuraea roseoviolacea subsp. carminata</name>
    <dbReference type="NCBI Taxonomy" id="160689"/>
    <lineage>
        <taxon>Bacteria</taxon>
        <taxon>Bacillati</taxon>
        <taxon>Actinomycetota</taxon>
        <taxon>Actinomycetes</taxon>
        <taxon>Streptosporangiales</taxon>
        <taxon>Streptosporangiaceae</taxon>
        <taxon>Nonomuraea</taxon>
    </lineage>
</organism>
<dbReference type="RefSeq" id="WP_253777723.1">
    <property type="nucleotide sequence ID" value="NZ_BAAAVE010000002.1"/>
</dbReference>
<dbReference type="Gene3D" id="1.10.357.10">
    <property type="entry name" value="Tetracycline Repressor, domain 2"/>
    <property type="match status" value="1"/>
</dbReference>
<evidence type="ECO:0000313" key="5">
    <source>
        <dbReference type="EMBL" id="MCP2351424.1"/>
    </source>
</evidence>
<comment type="caution">
    <text evidence="5">The sequence shown here is derived from an EMBL/GenBank/DDBJ whole genome shotgun (WGS) entry which is preliminary data.</text>
</comment>
<feature type="domain" description="HTH tetR-type" evidence="4">
    <location>
        <begin position="1"/>
        <end position="39"/>
    </location>
</feature>
<dbReference type="Proteomes" id="UP001320766">
    <property type="component" value="Unassembled WGS sequence"/>
</dbReference>
<reference evidence="5 6" key="1">
    <citation type="submission" date="2022-06" db="EMBL/GenBank/DDBJ databases">
        <title>Sequencing the genomes of 1000 actinobacteria strains.</title>
        <authorList>
            <person name="Klenk H.-P."/>
        </authorList>
    </citation>
    <scope>NUCLEOTIDE SEQUENCE [LARGE SCALE GENOMIC DNA]</scope>
    <source>
        <strain evidence="5 6">DSM 44170</strain>
    </source>
</reference>
<dbReference type="SUPFAM" id="SSF46689">
    <property type="entry name" value="Homeodomain-like"/>
    <property type="match status" value="1"/>
</dbReference>
<name>A0ABT1KES1_9ACTN</name>
<accession>A0ABT1KES1</accession>
<evidence type="ECO:0000313" key="6">
    <source>
        <dbReference type="Proteomes" id="UP001320766"/>
    </source>
</evidence>
<sequence>MTLRRVADTAGVTAMAVHKHYANRQALLDDVAERAFRRLGESRGQRAEGADGESRVFGLLEDFLDFALGGPHLYTFLMTEPRERTRRFPDDFAGDASPAFTHLVVPCPGTYQAGAGPSSETAPPGSSRCTGRTAGARPS</sequence>
<dbReference type="EMBL" id="JAMZEC010000001">
    <property type="protein sequence ID" value="MCP2351424.1"/>
    <property type="molecule type" value="Genomic_DNA"/>
</dbReference>
<protein>
    <submittedName>
        <fullName evidence="5">AcrR family transcriptional regulator</fullName>
    </submittedName>
</protein>
<evidence type="ECO:0000256" key="2">
    <source>
        <dbReference type="PROSITE-ProRule" id="PRU00335"/>
    </source>
</evidence>
<feature type="DNA-binding region" description="H-T-H motif" evidence="2">
    <location>
        <begin position="2"/>
        <end position="21"/>
    </location>
</feature>
<feature type="region of interest" description="Disordered" evidence="3">
    <location>
        <begin position="110"/>
        <end position="139"/>
    </location>
</feature>